<comment type="similarity">
    <text evidence="5">Belongs to the radical SAM superfamily. Anaerobic sulfatase-maturating enzyme family.</text>
</comment>
<dbReference type="SFLD" id="SFLDG01067">
    <property type="entry name" value="SPASM/twitch_domain_containing"/>
    <property type="match status" value="1"/>
</dbReference>
<organism evidence="7">
    <name type="scientific">marine metagenome</name>
    <dbReference type="NCBI Taxonomy" id="408172"/>
    <lineage>
        <taxon>unclassified sequences</taxon>
        <taxon>metagenomes</taxon>
        <taxon>ecological metagenomes</taxon>
    </lineage>
</organism>
<dbReference type="GO" id="GO:0016491">
    <property type="term" value="F:oxidoreductase activity"/>
    <property type="evidence" value="ECO:0007669"/>
    <property type="project" value="InterPro"/>
</dbReference>
<dbReference type="PANTHER" id="PTHR43273">
    <property type="entry name" value="ANAEROBIC SULFATASE-MATURATING ENZYME HOMOLOG ASLB-RELATED"/>
    <property type="match status" value="1"/>
</dbReference>
<accession>A0A381QE18</accession>
<dbReference type="EMBL" id="UINC01001285">
    <property type="protein sequence ID" value="SUZ76639.1"/>
    <property type="molecule type" value="Genomic_DNA"/>
</dbReference>
<dbReference type="AlphaFoldDB" id="A0A381QE18"/>
<evidence type="ECO:0000256" key="4">
    <source>
        <dbReference type="ARBA" id="ARBA00023014"/>
    </source>
</evidence>
<dbReference type="Pfam" id="PF04055">
    <property type="entry name" value="Radical_SAM"/>
    <property type="match status" value="1"/>
</dbReference>
<dbReference type="InterPro" id="IPR007197">
    <property type="entry name" value="rSAM"/>
</dbReference>
<evidence type="ECO:0000256" key="2">
    <source>
        <dbReference type="ARBA" id="ARBA00022723"/>
    </source>
</evidence>
<evidence type="ECO:0000256" key="5">
    <source>
        <dbReference type="ARBA" id="ARBA00023601"/>
    </source>
</evidence>
<name>A0A381QE18_9ZZZZ</name>
<dbReference type="InterPro" id="IPR058240">
    <property type="entry name" value="rSAM_sf"/>
</dbReference>
<evidence type="ECO:0000313" key="7">
    <source>
        <dbReference type="EMBL" id="SUZ76639.1"/>
    </source>
</evidence>
<gene>
    <name evidence="7" type="ORF">METZ01_LOCUS29493</name>
</gene>
<dbReference type="InterPro" id="IPR023867">
    <property type="entry name" value="Sulphatase_maturase_rSAM"/>
</dbReference>
<dbReference type="NCBIfam" id="NF033640">
    <property type="entry name" value="N_Twi_rSAM"/>
    <property type="match status" value="1"/>
</dbReference>
<keyword evidence="1" id="KW-0949">S-adenosyl-L-methionine</keyword>
<dbReference type="InterPro" id="IPR013785">
    <property type="entry name" value="Aldolase_TIM"/>
</dbReference>
<dbReference type="Gene3D" id="3.20.20.70">
    <property type="entry name" value="Aldolase class I"/>
    <property type="match status" value="1"/>
</dbReference>
<proteinExistence type="inferred from homology"/>
<feature type="domain" description="Radical SAM core" evidence="6">
    <location>
        <begin position="69"/>
        <end position="223"/>
    </location>
</feature>
<evidence type="ECO:0000256" key="1">
    <source>
        <dbReference type="ARBA" id="ARBA00022691"/>
    </source>
</evidence>
<evidence type="ECO:0000259" key="6">
    <source>
        <dbReference type="Pfam" id="PF04055"/>
    </source>
</evidence>
<keyword evidence="3" id="KW-0408">Iron</keyword>
<dbReference type="GO" id="GO:0051536">
    <property type="term" value="F:iron-sulfur cluster binding"/>
    <property type="evidence" value="ECO:0007669"/>
    <property type="project" value="UniProtKB-KW"/>
</dbReference>
<keyword evidence="2" id="KW-0479">Metal-binding</keyword>
<evidence type="ECO:0000256" key="3">
    <source>
        <dbReference type="ARBA" id="ARBA00023004"/>
    </source>
</evidence>
<sequence>MDGDLKHFWHSDKMKDIRKNMLDDKYYDDCQLCYQREELFNDSKRLDELVRQGKYYKTPLAFPTFLQLNLSNICNLKCIMCSPKYSTKWNEDVDKLKGMRKNLVKESASKLSTEVLKRTIKDFIETRSFAEKTVEIYGGEPFLSKEFWKIISEIPYKKLRNVIFRCNTNGTILNKPIMDGLKKFKKAMINFSIDGIGDVFEFQRFPANWEKVKKNILYMKEFDKRFRFKFKCDLYFTLTSFSGIGLKEFLDFCKKHDFEYYINIADNEPLIDVKDRKIVRDSREDLNEWEEPEYFGAKGFTHPCMLPEVVKEQILSEVESMLSHKDYIKIKNSFSDTKVFNVKMLNQFPNYCELLKQVRGLDFLKMLEERYNYAY</sequence>
<keyword evidence="4" id="KW-0411">Iron-sulfur</keyword>
<dbReference type="GO" id="GO:0046872">
    <property type="term" value="F:metal ion binding"/>
    <property type="evidence" value="ECO:0007669"/>
    <property type="project" value="UniProtKB-KW"/>
</dbReference>
<dbReference type="CDD" id="cd01335">
    <property type="entry name" value="Radical_SAM"/>
    <property type="match status" value="1"/>
</dbReference>
<reference evidence="7" key="1">
    <citation type="submission" date="2018-05" db="EMBL/GenBank/DDBJ databases">
        <authorList>
            <person name="Lanie J.A."/>
            <person name="Ng W.-L."/>
            <person name="Kazmierczak K.M."/>
            <person name="Andrzejewski T.M."/>
            <person name="Davidsen T.M."/>
            <person name="Wayne K.J."/>
            <person name="Tettelin H."/>
            <person name="Glass J.I."/>
            <person name="Rusch D."/>
            <person name="Podicherti R."/>
            <person name="Tsui H.-C.T."/>
            <person name="Winkler M.E."/>
        </authorList>
    </citation>
    <scope>NUCLEOTIDE SEQUENCE</scope>
</reference>
<dbReference type="SFLD" id="SFLDS00029">
    <property type="entry name" value="Radical_SAM"/>
    <property type="match status" value="1"/>
</dbReference>
<protein>
    <recommendedName>
        <fullName evidence="6">Radical SAM core domain-containing protein</fullName>
    </recommendedName>
</protein>
<dbReference type="PANTHER" id="PTHR43273:SF3">
    <property type="entry name" value="ANAEROBIC SULFATASE-MATURATING ENZYME HOMOLOG ASLB-RELATED"/>
    <property type="match status" value="1"/>
</dbReference>
<dbReference type="SUPFAM" id="SSF102114">
    <property type="entry name" value="Radical SAM enzymes"/>
    <property type="match status" value="1"/>
</dbReference>